<dbReference type="PROSITE" id="PS50010">
    <property type="entry name" value="DH_2"/>
    <property type="match status" value="1"/>
</dbReference>
<dbReference type="AlphaFoldDB" id="A0A444UD38"/>
<dbReference type="PROSITE" id="PS00741">
    <property type="entry name" value="DH_1"/>
    <property type="match status" value="1"/>
</dbReference>
<dbReference type="PANTHER" id="PTHR45818">
    <property type="entry name" value="PROTEIN VAV"/>
    <property type="match status" value="1"/>
</dbReference>
<dbReference type="InterPro" id="IPR001849">
    <property type="entry name" value="PH_domain"/>
</dbReference>
<dbReference type="InterPro" id="IPR002048">
    <property type="entry name" value="EF_hand_dom"/>
</dbReference>
<organism evidence="27 28">
    <name type="scientific">Acipenser ruthenus</name>
    <name type="common">Sterlet sturgeon</name>
    <dbReference type="NCBI Taxonomy" id="7906"/>
    <lineage>
        <taxon>Eukaryota</taxon>
        <taxon>Metazoa</taxon>
        <taxon>Chordata</taxon>
        <taxon>Craniata</taxon>
        <taxon>Vertebrata</taxon>
        <taxon>Euteleostomi</taxon>
        <taxon>Actinopterygii</taxon>
        <taxon>Chondrostei</taxon>
        <taxon>Acipenseriformes</taxon>
        <taxon>Acipenseridae</taxon>
        <taxon>Acipenser</taxon>
    </lineage>
</organism>
<evidence type="ECO:0000256" key="12">
    <source>
        <dbReference type="ARBA" id="ARBA00022833"/>
    </source>
</evidence>
<dbReference type="SMART" id="SM00054">
    <property type="entry name" value="EFh"/>
    <property type="match status" value="4"/>
</dbReference>
<dbReference type="InterPro" id="IPR001715">
    <property type="entry name" value="CH_dom"/>
</dbReference>
<feature type="domain" description="EF-hand" evidence="26">
    <location>
        <begin position="122"/>
        <end position="157"/>
    </location>
</feature>
<dbReference type="Pfam" id="PF13499">
    <property type="entry name" value="EF-hand_7"/>
    <property type="match status" value="1"/>
</dbReference>
<dbReference type="CDD" id="cd00160">
    <property type="entry name" value="RhoGEF"/>
    <property type="match status" value="1"/>
</dbReference>
<dbReference type="Gene3D" id="2.30.29.30">
    <property type="entry name" value="Pleckstrin-homology domain (PH domain)/Phosphotyrosine-binding domain (PTB)"/>
    <property type="match status" value="1"/>
</dbReference>
<dbReference type="FunFam" id="3.30.505.10:FF:000024">
    <property type="entry name" value="Vav guanine nucleotide exchange factor 2"/>
    <property type="match status" value="1"/>
</dbReference>
<keyword evidence="6" id="KW-0344">Guanine-nucleotide releasing factor</keyword>
<dbReference type="SMART" id="SM00233">
    <property type="entry name" value="PH"/>
    <property type="match status" value="1"/>
</dbReference>
<feature type="domain" description="SH2" evidence="22">
    <location>
        <begin position="1046"/>
        <end position="1140"/>
    </location>
</feature>
<feature type="domain" description="EF-hand" evidence="26">
    <location>
        <begin position="19"/>
        <end position="54"/>
    </location>
</feature>
<dbReference type="InterPro" id="IPR036028">
    <property type="entry name" value="SH3-like_dom_sf"/>
</dbReference>
<reference evidence="27 28" key="1">
    <citation type="submission" date="2019-01" db="EMBL/GenBank/DDBJ databases">
        <title>Draft Genome and Complete Hox-Cluster Characterization of the Sterlet Sturgeon (Acipenser ruthenus).</title>
        <authorList>
            <person name="Wei Q."/>
        </authorList>
    </citation>
    <scope>NUCLEOTIDE SEQUENCE [LARGE SCALE GENOMIC DNA]</scope>
    <source>
        <strain evidence="27">WHYD16114868_AA</strain>
        <tissue evidence="27">Blood</tissue>
    </source>
</reference>
<dbReference type="PROSITE" id="PS50002">
    <property type="entry name" value="SH3"/>
    <property type="match status" value="2"/>
</dbReference>
<dbReference type="GO" id="GO:0008270">
    <property type="term" value="F:zinc ion binding"/>
    <property type="evidence" value="ECO:0007669"/>
    <property type="project" value="UniProtKB-KW"/>
</dbReference>
<dbReference type="Pfam" id="PF00621">
    <property type="entry name" value="RhoGEF"/>
    <property type="match status" value="1"/>
</dbReference>
<keyword evidence="4" id="KW-0813">Transport</keyword>
<evidence type="ECO:0000256" key="19">
    <source>
        <dbReference type="PROSITE-ProRule" id="PRU00191"/>
    </source>
</evidence>
<dbReference type="GO" id="GO:0005085">
    <property type="term" value="F:guanyl-nucleotide exchange factor activity"/>
    <property type="evidence" value="ECO:0007669"/>
    <property type="project" value="UniProtKB-KW"/>
</dbReference>
<keyword evidence="9" id="KW-0677">Repeat</keyword>
<dbReference type="Pfam" id="PF00307">
    <property type="entry name" value="CH"/>
    <property type="match status" value="1"/>
</dbReference>
<dbReference type="SMART" id="SM00252">
    <property type="entry name" value="SH2"/>
    <property type="match status" value="1"/>
</dbReference>
<gene>
    <name evidence="27" type="ORF">EOD39_5745</name>
</gene>
<dbReference type="SMART" id="SM00326">
    <property type="entry name" value="SH3"/>
    <property type="match status" value="2"/>
</dbReference>
<evidence type="ECO:0000259" key="25">
    <source>
        <dbReference type="PROSITE" id="PS50010"/>
    </source>
</evidence>
<dbReference type="InterPro" id="IPR035899">
    <property type="entry name" value="DBL_dom_sf"/>
</dbReference>
<evidence type="ECO:0000256" key="7">
    <source>
        <dbReference type="ARBA" id="ARBA00022692"/>
    </source>
</evidence>
<dbReference type="PRINTS" id="PR00401">
    <property type="entry name" value="SH2DOMAIN"/>
</dbReference>
<evidence type="ECO:0000256" key="10">
    <source>
        <dbReference type="ARBA" id="ARBA00022771"/>
    </source>
</evidence>
<dbReference type="SUPFAM" id="SSF55550">
    <property type="entry name" value="SH2 domain"/>
    <property type="match status" value="1"/>
</dbReference>
<evidence type="ECO:0000256" key="8">
    <source>
        <dbReference type="ARBA" id="ARBA00022723"/>
    </source>
</evidence>
<dbReference type="GO" id="GO:0005743">
    <property type="term" value="C:mitochondrial inner membrane"/>
    <property type="evidence" value="ECO:0007669"/>
    <property type="project" value="UniProtKB-SubCell"/>
</dbReference>
<dbReference type="InterPro" id="IPR036860">
    <property type="entry name" value="SH2_dom_sf"/>
</dbReference>
<dbReference type="GO" id="GO:0035556">
    <property type="term" value="P:intracellular signal transduction"/>
    <property type="evidence" value="ECO:0007669"/>
    <property type="project" value="InterPro"/>
</dbReference>
<dbReference type="CDD" id="cd01223">
    <property type="entry name" value="PH_Vav"/>
    <property type="match status" value="1"/>
</dbReference>
<dbReference type="InterPro" id="IPR002067">
    <property type="entry name" value="MCP"/>
</dbReference>
<dbReference type="Pfam" id="PF07653">
    <property type="entry name" value="SH3_2"/>
    <property type="match status" value="1"/>
</dbReference>
<dbReference type="Pfam" id="PF13405">
    <property type="entry name" value="EF-hand_6"/>
    <property type="match status" value="1"/>
</dbReference>
<dbReference type="PRINTS" id="PR00926">
    <property type="entry name" value="MITOCARRIER"/>
</dbReference>
<dbReference type="SUPFAM" id="SSF103506">
    <property type="entry name" value="Mitochondrial carrier"/>
    <property type="match status" value="1"/>
</dbReference>
<dbReference type="PROSITE" id="PS50222">
    <property type="entry name" value="EF_HAND_2"/>
    <property type="match status" value="3"/>
</dbReference>
<feature type="domain" description="SH3" evidence="23">
    <location>
        <begin position="1162"/>
        <end position="1228"/>
    </location>
</feature>
<dbReference type="InterPro" id="IPR018247">
    <property type="entry name" value="EF_Hand_1_Ca_BS"/>
</dbReference>
<keyword evidence="28" id="KW-1185">Reference proteome</keyword>
<dbReference type="Pfam" id="PF22697">
    <property type="entry name" value="SOS1_NGEF_PH"/>
    <property type="match status" value="1"/>
</dbReference>
<comment type="subcellular location">
    <subcellularLocation>
        <location evidence="1">Mitochondrion inner membrane</location>
        <topology evidence="1">Multi-pass membrane protein</topology>
    </subcellularLocation>
</comment>
<dbReference type="GO" id="GO:0055085">
    <property type="term" value="P:transmembrane transport"/>
    <property type="evidence" value="ECO:0007669"/>
    <property type="project" value="InterPro"/>
</dbReference>
<evidence type="ECO:0000256" key="18">
    <source>
        <dbReference type="ARBA" id="ARBA00023288"/>
    </source>
</evidence>
<dbReference type="Gene3D" id="3.30.505.10">
    <property type="entry name" value="SH2 domain"/>
    <property type="match status" value="1"/>
</dbReference>
<dbReference type="FunFam" id="1.10.238.10:FF:000028">
    <property type="entry name" value="Putative calcium-binding mitochondrial carrier protein scamc-2"/>
    <property type="match status" value="1"/>
</dbReference>
<dbReference type="InterPro" id="IPR000980">
    <property type="entry name" value="SH2"/>
</dbReference>
<dbReference type="GO" id="GO:0016477">
    <property type="term" value="P:cell migration"/>
    <property type="evidence" value="ECO:0007669"/>
    <property type="project" value="TreeGrafter"/>
</dbReference>
<dbReference type="InterPro" id="IPR011993">
    <property type="entry name" value="PH-like_dom_sf"/>
</dbReference>
<feature type="repeat" description="Solcar" evidence="21">
    <location>
        <begin position="383"/>
        <end position="471"/>
    </location>
</feature>
<dbReference type="Gene3D" id="2.30.30.40">
    <property type="entry name" value="SH3 Domains"/>
    <property type="match status" value="2"/>
</dbReference>
<evidence type="ECO:0000256" key="11">
    <source>
        <dbReference type="ARBA" id="ARBA00022792"/>
    </source>
</evidence>
<keyword evidence="18" id="KW-0449">Lipoprotein</keyword>
<dbReference type="InterPro" id="IPR000219">
    <property type="entry name" value="DH_dom"/>
</dbReference>
<dbReference type="GO" id="GO:0005509">
    <property type="term" value="F:calcium ion binding"/>
    <property type="evidence" value="ECO:0007669"/>
    <property type="project" value="InterPro"/>
</dbReference>
<evidence type="ECO:0000256" key="6">
    <source>
        <dbReference type="ARBA" id="ARBA00022658"/>
    </source>
</evidence>
<evidence type="ECO:0000256" key="2">
    <source>
        <dbReference type="ARBA" id="ARBA00006375"/>
    </source>
</evidence>
<feature type="domain" description="EF-hand" evidence="26">
    <location>
        <begin position="86"/>
        <end position="121"/>
    </location>
</feature>
<dbReference type="InterPro" id="IPR037832">
    <property type="entry name" value="PH_Vav"/>
</dbReference>
<sequence length="1228" mass="139480">MFQIVRKFVFSDVCCVGADNEKRYDDLFAKLDTNKDGKVDINELRQGLKAMGLGLGEGAALKIVSAGDSDDDGELDISEFSEYLRDHEKKLMLTFKSLDKNNDGRIDASEIRESLSKLGVKLSEEHAQKILSSIDADGTMTVDWNEWRAHFLLNPATNIEEIIRFWKKSSVLDIGDSLSIPDEFTEDEKKTGMWWKQLMAGAMAGAVSRTGTAPLDRMKVFMQVHSSKTNKISISSGFKQMVKEGGIRSLWRGNGVNVLKIAPETAIKFWAYEQYKKLIASEGGTVKPHERFIAGSLAGATAQTVIYPMEVMKTRLTLGKTGQYSGMLNCGKKILRREGVKAFYKGYIPNILGIIPYAGIDLAVYESLKNYWLTHYATDSPNPGILVLLACGTISSTCGQLASYPLALIRTRMQAQASVEGSPQLSMVNLTKRIVSNDGFFGLYRGIAPNFMKVIPAECCCKENTSWQAYSQQSMLPKENDKFLCLKNIRTFLLACCEIFGMRKSELFEAFDLFDVRNFAKVIETLSRLSHTVVAQHTGIRPFPTEESVGDEDIYKGLDELIDENEVEDEEDLYDCVYGEDEGGEVYEDLMKAEAAPPPKQAETDVRSCCLQEIKQTEEKYTETLESIERYFMTPLRKFVSATEIEKVFVNVPELVKVHKSLMQEIHDSISNKNSQNLYQIFINYKERLLIYGKYCSHVETAIAGLDDICKEKEDVRLKLEECSKRANNGKFTLRDLLVVPMQRVLKYHLLLQELVKHTHDQTDKSNLRMALDAMKDLAQYVNEVKRDNETLREIYQFQLSIENLNQSLRSYGRPKVDGEVRVASLDKRAKQDRHIFLFDKAVIVCKRRGDNYEMKEVIDLHNFKITNNPTTDKENKKWSYGFYLTHNQGQNGFEFFFKTKELKKKWLEQFGMAIGIFYQGYLCSKCGAGAHKECLGRLGTCGKTHTGNQTFTCWIDCFSFAIFLVCVPGLPKMQVIRNYHGVPPPLEGLPLNIQVGEIIEVIRADVHSSWWQGRILTTKEVGFFPSDVVKPYCVPKPVDYSAQPWFAGPMERLQAEMELINRGNSTYLVRHRSKECTEYAVSIKYNNDVKHIKILTKDVLFYIAENKKFKSLLELIEYYKHHSLKEGFRSLDTTLQFPYKEPENTVMHRGNRMGSNLFTPKVIGIAIARYDFSPRDMRELSLLEGDMVKIYTKTGANGWWRGEANGKIGVNDSWGMSVAGLNAPAAA</sequence>
<comment type="similarity">
    <text evidence="2">Belongs to the mitochondrial carrier (TC 2.A.29) family.</text>
</comment>
<evidence type="ECO:0000259" key="23">
    <source>
        <dbReference type="PROSITE" id="PS50002"/>
    </source>
</evidence>
<evidence type="ECO:0000259" key="22">
    <source>
        <dbReference type="PROSITE" id="PS50001"/>
    </source>
</evidence>
<evidence type="ECO:0000256" key="4">
    <source>
        <dbReference type="ARBA" id="ARBA00022448"/>
    </source>
</evidence>
<feature type="repeat" description="Solcar" evidence="21">
    <location>
        <begin position="192"/>
        <end position="278"/>
    </location>
</feature>
<dbReference type="SMART" id="SM00325">
    <property type="entry name" value="RhoGEF"/>
    <property type="match status" value="1"/>
</dbReference>
<dbReference type="Gene3D" id="3.30.60.20">
    <property type="match status" value="1"/>
</dbReference>
<proteinExistence type="inferred from homology"/>
<keyword evidence="5" id="KW-0597">Phosphoprotein</keyword>
<feature type="domain" description="DH" evidence="25">
    <location>
        <begin position="606"/>
        <end position="785"/>
    </location>
</feature>
<evidence type="ECO:0000256" key="13">
    <source>
        <dbReference type="ARBA" id="ARBA00022837"/>
    </source>
</evidence>
<dbReference type="Gene3D" id="1.50.40.10">
    <property type="entry name" value="Mitochondrial carrier domain"/>
    <property type="match status" value="1"/>
</dbReference>
<keyword evidence="11" id="KW-0999">Mitochondrion inner membrane</keyword>
<keyword evidence="17 21" id="KW-0472">Membrane</keyword>
<keyword evidence="13" id="KW-0106">Calcium</keyword>
<keyword evidence="10" id="KW-0863">Zinc-finger</keyword>
<dbReference type="PROSITE" id="PS50001">
    <property type="entry name" value="SH2"/>
    <property type="match status" value="1"/>
</dbReference>
<keyword evidence="15 19" id="KW-0727">SH2 domain</keyword>
<feature type="domain" description="PH" evidence="24">
    <location>
        <begin position="814"/>
        <end position="916"/>
    </location>
</feature>
<dbReference type="FunFam" id="1.50.40.10:FF:000003">
    <property type="entry name" value="Putative calcium-binding mitochondrial carrier protein scamc-2"/>
    <property type="match status" value="1"/>
</dbReference>
<evidence type="ECO:0000256" key="20">
    <source>
        <dbReference type="PROSITE-ProRule" id="PRU00192"/>
    </source>
</evidence>
<dbReference type="Pfam" id="PF00153">
    <property type="entry name" value="Mito_carr"/>
    <property type="match status" value="3"/>
</dbReference>
<dbReference type="EMBL" id="SCEB01214808">
    <property type="protein sequence ID" value="RXM33069.1"/>
    <property type="molecule type" value="Genomic_DNA"/>
</dbReference>
<dbReference type="Pfam" id="PF00018">
    <property type="entry name" value="SH3_1"/>
    <property type="match status" value="1"/>
</dbReference>
<dbReference type="SUPFAM" id="SSF50729">
    <property type="entry name" value="PH domain-like"/>
    <property type="match status" value="1"/>
</dbReference>
<evidence type="ECO:0000256" key="5">
    <source>
        <dbReference type="ARBA" id="ARBA00022553"/>
    </source>
</evidence>
<dbReference type="GO" id="GO:0005886">
    <property type="term" value="C:plasma membrane"/>
    <property type="evidence" value="ECO:0007669"/>
    <property type="project" value="TreeGrafter"/>
</dbReference>
<name>A0A444UD38_ACIRT</name>
<evidence type="ECO:0000256" key="15">
    <source>
        <dbReference type="ARBA" id="ARBA00022999"/>
    </source>
</evidence>
<dbReference type="PRINTS" id="PR00928">
    <property type="entry name" value="GRAVESDC"/>
</dbReference>
<dbReference type="SUPFAM" id="SSF47576">
    <property type="entry name" value="Calponin-homology domain, CH-domain"/>
    <property type="match status" value="1"/>
</dbReference>
<dbReference type="PANTHER" id="PTHR45818:SF1">
    <property type="entry name" value="GUANINE NUCLEOTIDE EXCHANGE FACTOR VAV3"/>
    <property type="match status" value="1"/>
</dbReference>
<dbReference type="PROSITE" id="PS50003">
    <property type="entry name" value="PH_DOMAIN"/>
    <property type="match status" value="1"/>
</dbReference>
<evidence type="ECO:0000256" key="14">
    <source>
        <dbReference type="ARBA" id="ARBA00022989"/>
    </source>
</evidence>
<evidence type="ECO:0000256" key="9">
    <source>
        <dbReference type="ARBA" id="ARBA00022737"/>
    </source>
</evidence>
<dbReference type="InterPro" id="IPR036872">
    <property type="entry name" value="CH_dom_sf"/>
</dbReference>
<dbReference type="InterPro" id="IPR002167">
    <property type="entry name" value="GDC-like"/>
</dbReference>
<dbReference type="SUPFAM" id="SSF50044">
    <property type="entry name" value="SH3-domain"/>
    <property type="match status" value="2"/>
</dbReference>
<evidence type="ECO:0000256" key="1">
    <source>
        <dbReference type="ARBA" id="ARBA00004448"/>
    </source>
</evidence>
<accession>A0A444UD38</accession>
<dbReference type="Gene3D" id="1.20.900.10">
    <property type="entry name" value="Dbl homology (DH) domain"/>
    <property type="match status" value="1"/>
</dbReference>
<feature type="domain" description="SH3" evidence="23">
    <location>
        <begin position="969"/>
        <end position="1035"/>
    </location>
</feature>
<feature type="repeat" description="Solcar" evidence="21">
    <location>
        <begin position="286"/>
        <end position="371"/>
    </location>
</feature>
<comment type="caution">
    <text evidence="27">The sequence shown here is derived from an EMBL/GenBank/DDBJ whole genome shotgun (WGS) entry which is preliminary data.</text>
</comment>
<evidence type="ECO:0000259" key="24">
    <source>
        <dbReference type="PROSITE" id="PS50003"/>
    </source>
</evidence>
<dbReference type="FunFam" id="1.20.900.10:FF:000009">
    <property type="entry name" value="Vav guanine nucleotide exchange factor 1"/>
    <property type="match status" value="1"/>
</dbReference>
<evidence type="ECO:0000256" key="17">
    <source>
        <dbReference type="ARBA" id="ARBA00023136"/>
    </source>
</evidence>
<dbReference type="InterPro" id="IPR001331">
    <property type="entry name" value="GDS_CDC24_CS"/>
</dbReference>
<keyword evidence="14" id="KW-1133">Transmembrane helix</keyword>
<dbReference type="Gene3D" id="1.10.238.10">
    <property type="entry name" value="EF-hand"/>
    <property type="match status" value="2"/>
</dbReference>
<dbReference type="Proteomes" id="UP000289886">
    <property type="component" value="Unassembled WGS sequence"/>
</dbReference>
<dbReference type="InterPro" id="IPR001452">
    <property type="entry name" value="SH3_domain"/>
</dbReference>
<dbReference type="PROSITE" id="PS50920">
    <property type="entry name" value="SOLCAR"/>
    <property type="match status" value="3"/>
</dbReference>
<dbReference type="PROSITE" id="PS00018">
    <property type="entry name" value="EF_HAND_1"/>
    <property type="match status" value="2"/>
</dbReference>
<protein>
    <submittedName>
        <fullName evidence="27">Guanine nucleotide exchange factor VAV3</fullName>
    </submittedName>
</protein>
<dbReference type="InterPro" id="IPR055251">
    <property type="entry name" value="SOS1_NGEF_PH"/>
</dbReference>
<keyword evidence="3 20" id="KW-0728">SH3 domain</keyword>
<dbReference type="SUPFAM" id="SSF47473">
    <property type="entry name" value="EF-hand"/>
    <property type="match status" value="1"/>
</dbReference>
<evidence type="ECO:0000313" key="27">
    <source>
        <dbReference type="EMBL" id="RXM33069.1"/>
    </source>
</evidence>
<dbReference type="SUPFAM" id="SSF48065">
    <property type="entry name" value="DBL homology domain (DH-domain)"/>
    <property type="match status" value="1"/>
</dbReference>
<evidence type="ECO:0000256" key="16">
    <source>
        <dbReference type="ARBA" id="ARBA00023128"/>
    </source>
</evidence>
<keyword evidence="12" id="KW-0862">Zinc</keyword>
<keyword evidence="8" id="KW-0479">Metal-binding</keyword>
<dbReference type="InterPro" id="IPR018108">
    <property type="entry name" value="MCP_transmembrane"/>
</dbReference>
<evidence type="ECO:0000256" key="21">
    <source>
        <dbReference type="PROSITE-ProRule" id="PRU00282"/>
    </source>
</evidence>
<keyword evidence="16" id="KW-0496">Mitochondrion</keyword>
<evidence type="ECO:0000259" key="26">
    <source>
        <dbReference type="PROSITE" id="PS50222"/>
    </source>
</evidence>
<dbReference type="InterPro" id="IPR011992">
    <property type="entry name" value="EF-hand-dom_pair"/>
</dbReference>
<evidence type="ECO:0000313" key="28">
    <source>
        <dbReference type="Proteomes" id="UP000289886"/>
    </source>
</evidence>
<keyword evidence="7 21" id="KW-0812">Transmembrane</keyword>
<dbReference type="InterPro" id="IPR023395">
    <property type="entry name" value="MCP_dom_sf"/>
</dbReference>
<evidence type="ECO:0000256" key="3">
    <source>
        <dbReference type="ARBA" id="ARBA00022443"/>
    </source>
</evidence>
<dbReference type="Pfam" id="PF00017">
    <property type="entry name" value="SH2"/>
    <property type="match status" value="1"/>
</dbReference>